<keyword evidence="1" id="KW-0663">Pyridoxal phosphate</keyword>
<dbReference type="Pfam" id="PF00266">
    <property type="entry name" value="Aminotran_5"/>
    <property type="match status" value="1"/>
</dbReference>
<sequence>MTGFGSSLRSEFFFEDGYVPLNHGSFGCYPKAIQSHLHAFQRLAEMNPDKFLRREMFPILQRNRQALAELVHCEPDDLVFVANASMGINAVVRSLMLKPKEKLLCFSTAYNAVERTLAYVRDAHEAELITIQLSYPLSDDAILDLVQQSIDSHPPNTIKLCVMDAITSVPGVRFPFERVVKLLKDHAILSMVDGAHAIGQIPLDLQDTDPDFFITNCHKWLFTPRGAAILYVPQRNQHLVHPPAINAAYQHHTPDSNSKTITATFQNEFNWPGTIDNSNYCVVEHALDYRRTLGGEDKIMAYCHQMAVEGGSVAAEILGTDVLENDQHTLTVAMVNVRLPLAASHPRYSVNDITQAFYDKLLYDYNCMASPFLHNGTWYARLSAQVYTDLDDFRVVAKALLAICKELEQ</sequence>
<dbReference type="PANTHER" id="PTHR43092">
    <property type="entry name" value="L-CYSTEINE DESULFHYDRASE"/>
    <property type="match status" value="1"/>
</dbReference>
<dbReference type="SUPFAM" id="SSF53383">
    <property type="entry name" value="PLP-dependent transferases"/>
    <property type="match status" value="1"/>
</dbReference>
<keyword evidence="4" id="KW-1185">Reference proteome</keyword>
<evidence type="ECO:0000313" key="3">
    <source>
        <dbReference type="EMBL" id="SAL98080.1"/>
    </source>
</evidence>
<organism evidence="3">
    <name type="scientific">Absidia glauca</name>
    <name type="common">Pin mould</name>
    <dbReference type="NCBI Taxonomy" id="4829"/>
    <lineage>
        <taxon>Eukaryota</taxon>
        <taxon>Fungi</taxon>
        <taxon>Fungi incertae sedis</taxon>
        <taxon>Mucoromycota</taxon>
        <taxon>Mucoromycotina</taxon>
        <taxon>Mucoromycetes</taxon>
        <taxon>Mucorales</taxon>
        <taxon>Cunninghamellaceae</taxon>
        <taxon>Absidia</taxon>
    </lineage>
</organism>
<evidence type="ECO:0000259" key="2">
    <source>
        <dbReference type="Pfam" id="PF00266"/>
    </source>
</evidence>
<name>A0A168M7I7_ABSGL</name>
<evidence type="ECO:0000313" key="4">
    <source>
        <dbReference type="Proteomes" id="UP000078561"/>
    </source>
</evidence>
<feature type="domain" description="Aminotransferase class V" evidence="2">
    <location>
        <begin position="58"/>
        <end position="339"/>
    </location>
</feature>
<dbReference type="InterPro" id="IPR000192">
    <property type="entry name" value="Aminotrans_V_dom"/>
</dbReference>
<dbReference type="InterPro" id="IPR015421">
    <property type="entry name" value="PyrdxlP-dep_Trfase_major"/>
</dbReference>
<dbReference type="STRING" id="4829.A0A168M7I7"/>
<dbReference type="AlphaFoldDB" id="A0A168M7I7"/>
<accession>A0A168M7I7</accession>
<dbReference type="PANTHER" id="PTHR43092:SF2">
    <property type="entry name" value="HERCYNYLCYSTEINE SULFOXIDE LYASE"/>
    <property type="match status" value="1"/>
</dbReference>
<dbReference type="Proteomes" id="UP000078561">
    <property type="component" value="Unassembled WGS sequence"/>
</dbReference>
<dbReference type="InterPro" id="IPR015424">
    <property type="entry name" value="PyrdxlP-dep_Trfase"/>
</dbReference>
<reference evidence="3" key="1">
    <citation type="submission" date="2016-04" db="EMBL/GenBank/DDBJ databases">
        <authorList>
            <person name="Evans L.H."/>
            <person name="Alamgir A."/>
            <person name="Owens N."/>
            <person name="Weber N.D."/>
            <person name="Virtaneva K."/>
            <person name="Barbian K."/>
            <person name="Babar A."/>
            <person name="Rosenke K."/>
        </authorList>
    </citation>
    <scope>NUCLEOTIDE SEQUENCE [LARGE SCALE GENOMIC DNA]</scope>
    <source>
        <strain evidence="3">CBS 101.48</strain>
    </source>
</reference>
<dbReference type="OrthoDB" id="5978656at2759"/>
<evidence type="ECO:0000256" key="1">
    <source>
        <dbReference type="ARBA" id="ARBA00022898"/>
    </source>
</evidence>
<proteinExistence type="predicted"/>
<dbReference type="Gene3D" id="3.40.640.10">
    <property type="entry name" value="Type I PLP-dependent aspartate aminotransferase-like (Major domain)"/>
    <property type="match status" value="1"/>
</dbReference>
<dbReference type="InParanoid" id="A0A168M7I7"/>
<dbReference type="EMBL" id="LT552047">
    <property type="protein sequence ID" value="SAL98080.1"/>
    <property type="molecule type" value="Genomic_DNA"/>
</dbReference>
<gene>
    <name evidence="3" type="primary">ABSGL_03607.1 scaffold 4609</name>
</gene>
<dbReference type="FunCoup" id="A0A168M7I7">
    <property type="interactions" value="15"/>
</dbReference>
<dbReference type="OMA" id="DDHRANG"/>
<protein>
    <recommendedName>
        <fullName evidence="2">Aminotransferase class V domain-containing protein</fullName>
    </recommendedName>
</protein>